<accession>A0A0C1DC94</accession>
<gene>
    <name evidence="3" type="ORF">OC25_21210</name>
</gene>
<protein>
    <recommendedName>
        <fullName evidence="2">YcxB-like C-terminal domain-containing protein</fullName>
    </recommendedName>
</protein>
<keyword evidence="1" id="KW-1133">Transmembrane helix</keyword>
<dbReference type="AlphaFoldDB" id="A0A0C1DC94"/>
<name>A0A0C1DC94_9SPHI</name>
<reference evidence="3 4" key="1">
    <citation type="submission" date="2014-10" db="EMBL/GenBank/DDBJ databases">
        <title>Pedobacter Kyungheensis.</title>
        <authorList>
            <person name="Anderson B.M."/>
            <person name="Newman J.D."/>
        </authorList>
    </citation>
    <scope>NUCLEOTIDE SEQUENCE [LARGE SCALE GENOMIC DNA]</scope>
    <source>
        <strain evidence="3 4">KACC 16221</strain>
    </source>
</reference>
<feature type="transmembrane region" description="Helical" evidence="1">
    <location>
        <begin position="34"/>
        <end position="50"/>
    </location>
</feature>
<dbReference type="EMBL" id="JSYN01000028">
    <property type="protein sequence ID" value="KIA91565.1"/>
    <property type="molecule type" value="Genomic_DNA"/>
</dbReference>
<feature type="transmembrane region" description="Helical" evidence="1">
    <location>
        <begin position="56"/>
        <end position="74"/>
    </location>
</feature>
<keyword evidence="1" id="KW-0812">Transmembrane</keyword>
<organism evidence="3 4">
    <name type="scientific">Pedobacter kyungheensis</name>
    <dbReference type="NCBI Taxonomy" id="1069985"/>
    <lineage>
        <taxon>Bacteria</taxon>
        <taxon>Pseudomonadati</taxon>
        <taxon>Bacteroidota</taxon>
        <taxon>Sphingobacteriia</taxon>
        <taxon>Sphingobacteriales</taxon>
        <taxon>Sphingobacteriaceae</taxon>
        <taxon>Pedobacter</taxon>
    </lineage>
</organism>
<dbReference type="InterPro" id="IPR025588">
    <property type="entry name" value="YcxB-like_C"/>
</dbReference>
<dbReference type="OrthoDB" id="1121049at2"/>
<evidence type="ECO:0000256" key="1">
    <source>
        <dbReference type="SAM" id="Phobius"/>
    </source>
</evidence>
<evidence type="ECO:0000313" key="3">
    <source>
        <dbReference type="EMBL" id="KIA91565.1"/>
    </source>
</evidence>
<keyword evidence="4" id="KW-1185">Reference proteome</keyword>
<proteinExistence type="predicted"/>
<evidence type="ECO:0000313" key="4">
    <source>
        <dbReference type="Proteomes" id="UP000031246"/>
    </source>
</evidence>
<dbReference type="Pfam" id="PF14317">
    <property type="entry name" value="YcxB"/>
    <property type="match status" value="1"/>
</dbReference>
<dbReference type="RefSeq" id="WP_039480142.1">
    <property type="nucleotide sequence ID" value="NZ_JSYN01000028.1"/>
</dbReference>
<evidence type="ECO:0000259" key="2">
    <source>
        <dbReference type="Pfam" id="PF14317"/>
    </source>
</evidence>
<sequence length="181" mass="21827">MTLNFIITEEDYLQSRLFISSKNKTVKRARKRNWIILSGAFFIASLISFLPDDRFLGYYFFIIAILTLLFYPKYQKRVYKRHYKKFVNENLSHHFNESATITFNTDSVEMTDKTGYTQMKLTEIDQVTEIEKYFYLRTKSNQYLIIPKDRLSELDNVRSFFVSLAKQLNIEFITELNWKWN</sequence>
<feature type="domain" description="YcxB-like C-terminal" evidence="2">
    <location>
        <begin position="104"/>
        <end position="154"/>
    </location>
</feature>
<keyword evidence="1" id="KW-0472">Membrane</keyword>
<dbReference type="Proteomes" id="UP000031246">
    <property type="component" value="Unassembled WGS sequence"/>
</dbReference>
<comment type="caution">
    <text evidence="3">The sequence shown here is derived from an EMBL/GenBank/DDBJ whole genome shotgun (WGS) entry which is preliminary data.</text>
</comment>